<evidence type="ECO:0000259" key="5">
    <source>
        <dbReference type="Pfam" id="PF01625"/>
    </source>
</evidence>
<comment type="function">
    <text evidence="4">Has an important function as a repair enzyme for proteins that have been inactivated by oxidation. Catalyzes the reversible oxidation-reduction of methionine sulfoxide in proteins to methionine.</text>
</comment>
<comment type="similarity">
    <text evidence="4">Belongs to the MsrA Met sulfoxide reductase family.</text>
</comment>
<dbReference type="Gene3D" id="3.30.1060.10">
    <property type="entry name" value="Peptide methionine sulphoxide reductase MsrA"/>
    <property type="match status" value="1"/>
</dbReference>
<comment type="catalytic activity">
    <reaction evidence="3 4">
        <text>[thioredoxin]-disulfide + L-methionine + H2O = L-methionine (S)-S-oxide + [thioredoxin]-dithiol</text>
        <dbReference type="Rhea" id="RHEA:19993"/>
        <dbReference type="Rhea" id="RHEA-COMP:10698"/>
        <dbReference type="Rhea" id="RHEA-COMP:10700"/>
        <dbReference type="ChEBI" id="CHEBI:15377"/>
        <dbReference type="ChEBI" id="CHEBI:29950"/>
        <dbReference type="ChEBI" id="CHEBI:50058"/>
        <dbReference type="ChEBI" id="CHEBI:57844"/>
        <dbReference type="ChEBI" id="CHEBI:58772"/>
        <dbReference type="EC" id="1.8.4.11"/>
    </reaction>
</comment>
<organism evidence="6 7">
    <name type="scientific">Thalassotalea mangrovi</name>
    <dbReference type="NCBI Taxonomy" id="2572245"/>
    <lineage>
        <taxon>Bacteria</taxon>
        <taxon>Pseudomonadati</taxon>
        <taxon>Pseudomonadota</taxon>
        <taxon>Gammaproteobacteria</taxon>
        <taxon>Alteromonadales</taxon>
        <taxon>Colwelliaceae</taxon>
        <taxon>Thalassotalea</taxon>
    </lineage>
</organism>
<comment type="caution">
    <text evidence="6">The sequence shown here is derived from an EMBL/GenBank/DDBJ whole genome shotgun (WGS) entry which is preliminary data.</text>
</comment>
<keyword evidence="1 4" id="KW-0560">Oxidoreductase</keyword>
<dbReference type="Pfam" id="PF01625">
    <property type="entry name" value="PMSR"/>
    <property type="match status" value="1"/>
</dbReference>
<gene>
    <name evidence="4 6" type="primary">msrA</name>
    <name evidence="6" type="ORF">E8M12_00925</name>
</gene>
<proteinExistence type="inferred from homology"/>
<protein>
    <recommendedName>
        <fullName evidence="4">Peptide methionine sulfoxide reductase MsrA</fullName>
        <shortName evidence="4">Protein-methionine-S-oxide reductase</shortName>
        <ecNumber evidence="4">1.8.4.11</ecNumber>
    </recommendedName>
    <alternativeName>
        <fullName evidence="4">Peptide-methionine (S)-S-oxide reductase</fullName>
        <shortName evidence="4">Peptide Met(O) reductase</shortName>
    </alternativeName>
</protein>
<evidence type="ECO:0000256" key="1">
    <source>
        <dbReference type="ARBA" id="ARBA00023002"/>
    </source>
</evidence>
<feature type="active site" evidence="4">
    <location>
        <position position="16"/>
    </location>
</feature>
<reference evidence="6 7" key="1">
    <citation type="submission" date="2019-04" db="EMBL/GenBank/DDBJ databases">
        <title>Thalassotalea guangxiensis sp. nov., isolated from sediment of the coastal wetland.</title>
        <authorList>
            <person name="Zheng S."/>
            <person name="Zhang D."/>
        </authorList>
    </citation>
    <scope>NUCLEOTIDE SEQUENCE [LARGE SCALE GENOMIC DNA]</scope>
    <source>
        <strain evidence="6 7">ZS-4</strain>
    </source>
</reference>
<name>A0A4U1B9R0_9GAMM</name>
<evidence type="ECO:0000256" key="3">
    <source>
        <dbReference type="ARBA" id="ARBA00048782"/>
    </source>
</evidence>
<accession>A0A4U1B9R0</accession>
<dbReference type="HAMAP" id="MF_01401">
    <property type="entry name" value="MsrA"/>
    <property type="match status" value="1"/>
</dbReference>
<dbReference type="AlphaFoldDB" id="A0A4U1B9R0"/>
<comment type="catalytic activity">
    <reaction evidence="2 4">
        <text>L-methionyl-[protein] + [thioredoxin]-disulfide + H2O = L-methionyl-(S)-S-oxide-[protein] + [thioredoxin]-dithiol</text>
        <dbReference type="Rhea" id="RHEA:14217"/>
        <dbReference type="Rhea" id="RHEA-COMP:10698"/>
        <dbReference type="Rhea" id="RHEA-COMP:10700"/>
        <dbReference type="Rhea" id="RHEA-COMP:12313"/>
        <dbReference type="Rhea" id="RHEA-COMP:12315"/>
        <dbReference type="ChEBI" id="CHEBI:15377"/>
        <dbReference type="ChEBI" id="CHEBI:16044"/>
        <dbReference type="ChEBI" id="CHEBI:29950"/>
        <dbReference type="ChEBI" id="CHEBI:44120"/>
        <dbReference type="ChEBI" id="CHEBI:50058"/>
        <dbReference type="EC" id="1.8.4.11"/>
    </reaction>
</comment>
<dbReference type="SUPFAM" id="SSF55068">
    <property type="entry name" value="Peptide methionine sulfoxide reductase"/>
    <property type="match status" value="1"/>
</dbReference>
<evidence type="ECO:0000256" key="2">
    <source>
        <dbReference type="ARBA" id="ARBA00047806"/>
    </source>
</evidence>
<dbReference type="GO" id="GO:0033744">
    <property type="term" value="F:L-methionine:thioredoxin-disulfide S-oxidoreductase activity"/>
    <property type="evidence" value="ECO:0007669"/>
    <property type="project" value="RHEA"/>
</dbReference>
<evidence type="ECO:0000256" key="4">
    <source>
        <dbReference type="HAMAP-Rule" id="MF_01401"/>
    </source>
</evidence>
<dbReference type="GO" id="GO:0008113">
    <property type="term" value="F:peptide-methionine (S)-S-oxide reductase activity"/>
    <property type="evidence" value="ECO:0007669"/>
    <property type="project" value="UniProtKB-UniRule"/>
</dbReference>
<dbReference type="NCBIfam" id="TIGR00401">
    <property type="entry name" value="msrA"/>
    <property type="match status" value="1"/>
</dbReference>
<evidence type="ECO:0000313" key="7">
    <source>
        <dbReference type="Proteomes" id="UP000307999"/>
    </source>
</evidence>
<evidence type="ECO:0000313" key="6">
    <source>
        <dbReference type="EMBL" id="TKB47384.1"/>
    </source>
</evidence>
<sequence>MSTSENMEMATLAGGCFWCLEAPFQRVPGVVKVISGYMGGDVENPTYAQICSGTTGHAEVVQIQFIAEQLSFDEILDIFFILHDPTQLDRQGNDIGSQYRSAIFPHNEEQKRRAIEKIRTLNEHGGYAEKIVTNIEPLAHFYRAEDYHQDYYDSNPYQPYCQIIVAPKLEKLKRYLKK</sequence>
<dbReference type="InterPro" id="IPR002569">
    <property type="entry name" value="Met_Sox_Rdtase_MsrA_dom"/>
</dbReference>
<dbReference type="PANTHER" id="PTHR43774:SF1">
    <property type="entry name" value="PEPTIDE METHIONINE SULFOXIDE REDUCTASE MSRA 2"/>
    <property type="match status" value="1"/>
</dbReference>
<dbReference type="OrthoDB" id="4174719at2"/>
<dbReference type="EMBL" id="SWDB01000003">
    <property type="protein sequence ID" value="TKB47384.1"/>
    <property type="molecule type" value="Genomic_DNA"/>
</dbReference>
<dbReference type="RefSeq" id="WP_136734195.1">
    <property type="nucleotide sequence ID" value="NZ_SWDB01000003.1"/>
</dbReference>
<feature type="domain" description="Peptide methionine sulphoxide reductase MsrA" evidence="5">
    <location>
        <begin position="10"/>
        <end position="162"/>
    </location>
</feature>
<keyword evidence="7" id="KW-1185">Reference proteome</keyword>
<dbReference type="InterPro" id="IPR036509">
    <property type="entry name" value="Met_Sox_Rdtase_MsrA_sf"/>
</dbReference>
<dbReference type="EC" id="1.8.4.11" evidence="4"/>
<dbReference type="Proteomes" id="UP000307999">
    <property type="component" value="Unassembled WGS sequence"/>
</dbReference>
<dbReference type="PANTHER" id="PTHR43774">
    <property type="entry name" value="PEPTIDE METHIONINE SULFOXIDE REDUCTASE"/>
    <property type="match status" value="1"/>
</dbReference>